<evidence type="ECO:0000313" key="2">
    <source>
        <dbReference type="EMBL" id="PSS25791.1"/>
    </source>
</evidence>
<dbReference type="GeneID" id="36572427"/>
<protein>
    <submittedName>
        <fullName evidence="2">Uncharacterized protein</fullName>
    </submittedName>
</protein>
<dbReference type="OrthoDB" id="371463at2759"/>
<dbReference type="EMBL" id="KZ679007">
    <property type="protein sequence ID" value="PSS25791.1"/>
    <property type="molecule type" value="Genomic_DNA"/>
</dbReference>
<name>A0A2T3BBU0_AMORE</name>
<feature type="region of interest" description="Disordered" evidence="1">
    <location>
        <begin position="58"/>
        <end position="156"/>
    </location>
</feature>
<keyword evidence="3" id="KW-1185">Reference proteome</keyword>
<feature type="compositionally biased region" description="Polar residues" evidence="1">
    <location>
        <begin position="295"/>
        <end position="308"/>
    </location>
</feature>
<feature type="compositionally biased region" description="Basic residues" evidence="1">
    <location>
        <begin position="316"/>
        <end position="325"/>
    </location>
</feature>
<proteinExistence type="predicted"/>
<sequence>MPTYLLHGFRWLRANIRIHIILNDLEDAAAEWIVAPATSITLLNSFYSLYDFLPPSIPPQPTYPPPPPIPPDELFPPPDELAPPKSLSKKNSRSMVSLRSLARRQKPVNLERPMTGRPPTRASNTLEVRKASAPSTEGSFTPNRPQHSRSNSVKKGPSFNDWSVVKLVEQYDPMDMYSTSQPYAYVADYMVEVTLGASLSDEINKYEAKVRKEEGPLDPSGSAGYPDMLGTAGDLASPGFSARDLRRKSRRLGWFEKLRDELQKGVDIGWYVVVCGDEERVTPSVEALRGRYSGRPSTASETSSQRMPRSTGFKGIFRKRSTVEE</sequence>
<dbReference type="AlphaFoldDB" id="A0A2T3BBU0"/>
<evidence type="ECO:0000256" key="1">
    <source>
        <dbReference type="SAM" id="MobiDB-lite"/>
    </source>
</evidence>
<dbReference type="InParanoid" id="A0A2T3BBU0"/>
<dbReference type="RefSeq" id="XP_024724390.1">
    <property type="nucleotide sequence ID" value="XM_024864346.1"/>
</dbReference>
<organism evidence="2 3">
    <name type="scientific">Amorphotheca resinae ATCC 22711</name>
    <dbReference type="NCBI Taxonomy" id="857342"/>
    <lineage>
        <taxon>Eukaryota</taxon>
        <taxon>Fungi</taxon>
        <taxon>Dikarya</taxon>
        <taxon>Ascomycota</taxon>
        <taxon>Pezizomycotina</taxon>
        <taxon>Leotiomycetes</taxon>
        <taxon>Helotiales</taxon>
        <taxon>Amorphothecaceae</taxon>
        <taxon>Amorphotheca</taxon>
    </lineage>
</organism>
<feature type="region of interest" description="Disordered" evidence="1">
    <location>
        <begin position="286"/>
        <end position="325"/>
    </location>
</feature>
<dbReference type="Proteomes" id="UP000241818">
    <property type="component" value="Unassembled WGS sequence"/>
</dbReference>
<gene>
    <name evidence="2" type="ORF">M430DRAFT_206798</name>
</gene>
<dbReference type="STRING" id="857342.A0A2T3BBU0"/>
<reference evidence="2 3" key="1">
    <citation type="journal article" date="2018" name="New Phytol.">
        <title>Comparative genomics and transcriptomics depict ericoid mycorrhizal fungi as versatile saprotrophs and plant mutualists.</title>
        <authorList>
            <person name="Martino E."/>
            <person name="Morin E."/>
            <person name="Grelet G.A."/>
            <person name="Kuo A."/>
            <person name="Kohler A."/>
            <person name="Daghino S."/>
            <person name="Barry K.W."/>
            <person name="Cichocki N."/>
            <person name="Clum A."/>
            <person name="Dockter R.B."/>
            <person name="Hainaut M."/>
            <person name="Kuo R.C."/>
            <person name="LaButti K."/>
            <person name="Lindahl B.D."/>
            <person name="Lindquist E.A."/>
            <person name="Lipzen A."/>
            <person name="Khouja H.R."/>
            <person name="Magnuson J."/>
            <person name="Murat C."/>
            <person name="Ohm R.A."/>
            <person name="Singer S.W."/>
            <person name="Spatafora J.W."/>
            <person name="Wang M."/>
            <person name="Veneault-Fourrey C."/>
            <person name="Henrissat B."/>
            <person name="Grigoriev I.V."/>
            <person name="Martin F.M."/>
            <person name="Perotto S."/>
        </authorList>
    </citation>
    <scope>NUCLEOTIDE SEQUENCE [LARGE SCALE GENOMIC DNA]</scope>
    <source>
        <strain evidence="2 3">ATCC 22711</strain>
    </source>
</reference>
<feature type="compositionally biased region" description="Polar residues" evidence="1">
    <location>
        <begin position="133"/>
        <end position="153"/>
    </location>
</feature>
<accession>A0A2T3BBU0</accession>
<feature type="compositionally biased region" description="Pro residues" evidence="1">
    <location>
        <begin position="58"/>
        <end position="81"/>
    </location>
</feature>
<evidence type="ECO:0000313" key="3">
    <source>
        <dbReference type="Proteomes" id="UP000241818"/>
    </source>
</evidence>